<organism evidence="1">
    <name type="scientific">Rhizophora mucronata</name>
    <name type="common">Asiatic mangrove</name>
    <dbReference type="NCBI Taxonomy" id="61149"/>
    <lineage>
        <taxon>Eukaryota</taxon>
        <taxon>Viridiplantae</taxon>
        <taxon>Streptophyta</taxon>
        <taxon>Embryophyta</taxon>
        <taxon>Tracheophyta</taxon>
        <taxon>Spermatophyta</taxon>
        <taxon>Magnoliopsida</taxon>
        <taxon>eudicotyledons</taxon>
        <taxon>Gunneridae</taxon>
        <taxon>Pentapetalae</taxon>
        <taxon>rosids</taxon>
        <taxon>fabids</taxon>
        <taxon>Malpighiales</taxon>
        <taxon>Rhizophoraceae</taxon>
        <taxon>Rhizophora</taxon>
    </lineage>
</organism>
<name>A0A2P2N4T1_RHIMU</name>
<accession>A0A2P2N4T1</accession>
<evidence type="ECO:0000313" key="1">
    <source>
        <dbReference type="EMBL" id="MBX37484.1"/>
    </source>
</evidence>
<proteinExistence type="predicted"/>
<protein>
    <submittedName>
        <fullName evidence="1">Uncharacterized protein</fullName>
    </submittedName>
</protein>
<dbReference type="PANTHER" id="PTHR34665:SF1">
    <property type="entry name" value="OS02G0595200 PROTEIN"/>
    <property type="match status" value="1"/>
</dbReference>
<dbReference type="PANTHER" id="PTHR34665">
    <property type="entry name" value="DUF3741 DOMAIN-CONTAINING PROTEIN"/>
    <property type="match status" value="1"/>
</dbReference>
<dbReference type="AlphaFoldDB" id="A0A2P2N4T1"/>
<sequence>MKKGSEHEDVQQELEILKAVAQAWHSHSGSCRPTSEYDARPQNFQSKPSRFKLEAMNQSITCRVGNANWDFKQSLWDSYEIVTVFKKLERQLVLDDPSSVLCDQNRVRRRHNESKNSLRNLFKRVSSKRFNEANVPCEEDTQF</sequence>
<reference evidence="1" key="1">
    <citation type="submission" date="2018-02" db="EMBL/GenBank/DDBJ databases">
        <title>Rhizophora mucronata_Transcriptome.</title>
        <authorList>
            <person name="Meera S.P."/>
            <person name="Sreeshan A."/>
            <person name="Augustine A."/>
        </authorList>
    </citation>
    <scope>NUCLEOTIDE SEQUENCE</scope>
    <source>
        <tissue evidence="1">Leaf</tissue>
    </source>
</reference>
<dbReference type="EMBL" id="GGEC01057000">
    <property type="protein sequence ID" value="MBX37484.1"/>
    <property type="molecule type" value="Transcribed_RNA"/>
</dbReference>